<evidence type="ECO:0000313" key="3">
    <source>
        <dbReference type="EMBL" id="RLN30199.1"/>
    </source>
</evidence>
<dbReference type="InterPro" id="IPR025315">
    <property type="entry name" value="DUF4220"/>
</dbReference>
<reference evidence="4" key="1">
    <citation type="journal article" date="2019" name="Nat. Commun.">
        <title>The genome of broomcorn millet.</title>
        <authorList>
            <person name="Zou C."/>
            <person name="Miki D."/>
            <person name="Li D."/>
            <person name="Tang Q."/>
            <person name="Xiao L."/>
            <person name="Rajput S."/>
            <person name="Deng P."/>
            <person name="Jia W."/>
            <person name="Huang R."/>
            <person name="Zhang M."/>
            <person name="Sun Y."/>
            <person name="Hu J."/>
            <person name="Fu X."/>
            <person name="Schnable P.S."/>
            <person name="Li F."/>
            <person name="Zhang H."/>
            <person name="Feng B."/>
            <person name="Zhu X."/>
            <person name="Liu R."/>
            <person name="Schnable J.C."/>
            <person name="Zhu J.-K."/>
            <person name="Zhang H."/>
        </authorList>
    </citation>
    <scope>NUCLEOTIDE SEQUENCE [LARGE SCALE GENOMIC DNA]</scope>
</reference>
<evidence type="ECO:0000313" key="4">
    <source>
        <dbReference type="Proteomes" id="UP000275267"/>
    </source>
</evidence>
<dbReference type="PANTHER" id="PTHR31325">
    <property type="entry name" value="OS01G0798800 PROTEIN-RELATED"/>
    <property type="match status" value="1"/>
</dbReference>
<evidence type="ECO:0000256" key="1">
    <source>
        <dbReference type="SAM" id="Phobius"/>
    </source>
</evidence>
<keyword evidence="4" id="KW-1185">Reference proteome</keyword>
<dbReference type="OrthoDB" id="682798at2759"/>
<dbReference type="AlphaFoldDB" id="A0A3L6T0D3"/>
<sequence length="219" mass="24211">MGSVTDAVHWWEESQMRVLVLGSLVVQVLLLIFSIARRFAIPRCIRWLAYLAGDALAIYALATLFNRHKNQEDRGGSSRILEVVWAPVLLLHLGGHDGIAAYNIEDNELWGRHLVTAVSQVTVAIYVFCKSWRGGDERLLQATILLFVPGVLKCFAKPLALKSASINSLVSGSSSAAERTAKQDEGRQMRPLEGYVKQAKAFVREISGHQSDKSNNSSH</sequence>
<accession>A0A3L6T0D3</accession>
<protein>
    <recommendedName>
        <fullName evidence="2">DUF4220 domain-containing protein</fullName>
    </recommendedName>
</protein>
<dbReference type="Proteomes" id="UP000275267">
    <property type="component" value="Unassembled WGS sequence"/>
</dbReference>
<keyword evidence="1" id="KW-0812">Transmembrane</keyword>
<feature type="transmembrane region" description="Helical" evidence="1">
    <location>
        <begin position="47"/>
        <end position="65"/>
    </location>
</feature>
<dbReference type="Pfam" id="PF13968">
    <property type="entry name" value="DUF4220"/>
    <property type="match status" value="1"/>
</dbReference>
<evidence type="ECO:0000259" key="2">
    <source>
        <dbReference type="Pfam" id="PF13968"/>
    </source>
</evidence>
<dbReference type="EMBL" id="PQIB02000003">
    <property type="protein sequence ID" value="RLN30199.1"/>
    <property type="molecule type" value="Genomic_DNA"/>
</dbReference>
<name>A0A3L6T0D3_PANMI</name>
<feature type="domain" description="DUF4220" evidence="2">
    <location>
        <begin position="47"/>
        <end position="190"/>
    </location>
</feature>
<feature type="transmembrane region" description="Helical" evidence="1">
    <location>
        <begin position="16"/>
        <end position="35"/>
    </location>
</feature>
<keyword evidence="1" id="KW-1133">Transmembrane helix</keyword>
<gene>
    <name evidence="3" type="ORF">C2845_PM05G12680</name>
</gene>
<organism evidence="3 4">
    <name type="scientific">Panicum miliaceum</name>
    <name type="common">Proso millet</name>
    <name type="synonym">Broomcorn millet</name>
    <dbReference type="NCBI Taxonomy" id="4540"/>
    <lineage>
        <taxon>Eukaryota</taxon>
        <taxon>Viridiplantae</taxon>
        <taxon>Streptophyta</taxon>
        <taxon>Embryophyta</taxon>
        <taxon>Tracheophyta</taxon>
        <taxon>Spermatophyta</taxon>
        <taxon>Magnoliopsida</taxon>
        <taxon>Liliopsida</taxon>
        <taxon>Poales</taxon>
        <taxon>Poaceae</taxon>
        <taxon>PACMAD clade</taxon>
        <taxon>Panicoideae</taxon>
        <taxon>Panicodae</taxon>
        <taxon>Paniceae</taxon>
        <taxon>Panicinae</taxon>
        <taxon>Panicum</taxon>
        <taxon>Panicum sect. Panicum</taxon>
    </lineage>
</organism>
<proteinExistence type="predicted"/>
<keyword evidence="1" id="KW-0472">Membrane</keyword>
<comment type="caution">
    <text evidence="3">The sequence shown here is derived from an EMBL/GenBank/DDBJ whole genome shotgun (WGS) entry which is preliminary data.</text>
</comment>
<dbReference type="STRING" id="4540.A0A3L6T0D3"/>